<reference evidence="3" key="2">
    <citation type="submission" date="2025-08" db="UniProtKB">
        <authorList>
            <consortium name="RefSeq"/>
        </authorList>
    </citation>
    <scope>IDENTIFICATION</scope>
    <source>
        <tissue evidence="3">Young leaves</tissue>
    </source>
</reference>
<dbReference type="AlphaFoldDB" id="A0A8B8MKU1"/>
<evidence type="ECO:0000313" key="2">
    <source>
        <dbReference type="Proteomes" id="UP000694853"/>
    </source>
</evidence>
<dbReference type="Proteomes" id="UP000694853">
    <property type="component" value="Unplaced"/>
</dbReference>
<accession>A0A8B8MKU1</accession>
<dbReference type="InterPro" id="IPR005162">
    <property type="entry name" value="Retrotrans_gag_dom"/>
</dbReference>
<name>A0A8B8MKU1_ABRPR</name>
<dbReference type="OrthoDB" id="1419154at2759"/>
<protein>
    <submittedName>
        <fullName evidence="3">Uncharacterized protein LOC113874202</fullName>
    </submittedName>
</protein>
<organism evidence="2 3">
    <name type="scientific">Abrus precatorius</name>
    <name type="common">Indian licorice</name>
    <name type="synonym">Glycine abrus</name>
    <dbReference type="NCBI Taxonomy" id="3816"/>
    <lineage>
        <taxon>Eukaryota</taxon>
        <taxon>Viridiplantae</taxon>
        <taxon>Streptophyta</taxon>
        <taxon>Embryophyta</taxon>
        <taxon>Tracheophyta</taxon>
        <taxon>Spermatophyta</taxon>
        <taxon>Magnoliopsida</taxon>
        <taxon>eudicotyledons</taxon>
        <taxon>Gunneridae</taxon>
        <taxon>Pentapetalae</taxon>
        <taxon>rosids</taxon>
        <taxon>fabids</taxon>
        <taxon>Fabales</taxon>
        <taxon>Fabaceae</taxon>
        <taxon>Papilionoideae</taxon>
        <taxon>50 kb inversion clade</taxon>
        <taxon>NPAAA clade</taxon>
        <taxon>indigoferoid/millettioid clade</taxon>
        <taxon>Abreae</taxon>
        <taxon>Abrus</taxon>
    </lineage>
</organism>
<reference evidence="2" key="1">
    <citation type="journal article" date="2019" name="Toxins">
        <title>Detection of Abrin-Like and Prepropulchellin-Like Toxin Genes and Transcripts Using Whole Genome Sequencing and Full-Length Transcript Sequencing of Abrus precatorius.</title>
        <authorList>
            <person name="Hovde B.T."/>
            <person name="Daligault H.E."/>
            <person name="Hanschen E.R."/>
            <person name="Kunde Y.A."/>
            <person name="Johnson M.B."/>
            <person name="Starkenburg S.R."/>
            <person name="Johnson S.L."/>
        </authorList>
    </citation>
    <scope>NUCLEOTIDE SEQUENCE [LARGE SCALE GENOMIC DNA]</scope>
</reference>
<sequence>MTRPPMRPASYPPPNVNQMTHTMEAMAAIVTKSELPQFTGIDGPDAIEVWIREIEKIFITMGCAEDKNVVYATSGRCRDVVVGSPYYVRGSRKFFPPHVRAAKEREFLTLVQGNSSVYEYVIQFEWLYRFYSHPTSEKWRCQRFSDGVRTDIKKTLIPLRITEFADLVDQATIIRSFNLENVGGVGKA</sequence>
<dbReference type="Pfam" id="PF03732">
    <property type="entry name" value="Retrotrans_gag"/>
    <property type="match status" value="1"/>
</dbReference>
<dbReference type="GeneID" id="113874202"/>
<gene>
    <name evidence="3" type="primary">LOC113874202</name>
</gene>
<evidence type="ECO:0000259" key="1">
    <source>
        <dbReference type="Pfam" id="PF03732"/>
    </source>
</evidence>
<keyword evidence="2" id="KW-1185">Reference proteome</keyword>
<proteinExistence type="predicted"/>
<dbReference type="RefSeq" id="XP_027368227.1">
    <property type="nucleotide sequence ID" value="XM_027512426.1"/>
</dbReference>
<evidence type="ECO:0000313" key="3">
    <source>
        <dbReference type="RefSeq" id="XP_027368227.1"/>
    </source>
</evidence>
<feature type="domain" description="Retrotransposon gag" evidence="1">
    <location>
        <begin position="92"/>
        <end position="149"/>
    </location>
</feature>
<dbReference type="KEGG" id="aprc:113874202"/>